<dbReference type="Pfam" id="PF00657">
    <property type="entry name" value="Lipase_GDSL"/>
    <property type="match status" value="1"/>
</dbReference>
<gene>
    <name evidence="2" type="ORF">HMPREF1544_05006</name>
</gene>
<keyword evidence="1" id="KW-0732">Signal</keyword>
<protein>
    <recommendedName>
        <fullName evidence="4">SGNH hydrolase-type esterase domain-containing protein</fullName>
    </recommendedName>
</protein>
<organism evidence="2 3">
    <name type="scientific">Mucor circinelloides f. circinelloides (strain 1006PhL)</name>
    <name type="common">Mucormycosis agent</name>
    <name type="synonym">Calyptromyces circinelloides</name>
    <dbReference type="NCBI Taxonomy" id="1220926"/>
    <lineage>
        <taxon>Eukaryota</taxon>
        <taxon>Fungi</taxon>
        <taxon>Fungi incertae sedis</taxon>
        <taxon>Mucoromycota</taxon>
        <taxon>Mucoromycotina</taxon>
        <taxon>Mucoromycetes</taxon>
        <taxon>Mucorales</taxon>
        <taxon>Mucorineae</taxon>
        <taxon>Mucoraceae</taxon>
        <taxon>Mucor</taxon>
    </lineage>
</organism>
<dbReference type="GO" id="GO:0004620">
    <property type="term" value="F:phospholipase activity"/>
    <property type="evidence" value="ECO:0007669"/>
    <property type="project" value="InterPro"/>
</dbReference>
<dbReference type="STRING" id="1220926.S2JEA5"/>
<accession>S2JEA5</accession>
<proteinExistence type="predicted"/>
<dbReference type="PANTHER" id="PTHR21325:SF31">
    <property type="entry name" value="GH22081P-RELATED"/>
    <property type="match status" value="1"/>
</dbReference>
<dbReference type="eggNOG" id="KOG3670">
    <property type="taxonomic scope" value="Eukaryota"/>
</dbReference>
<dbReference type="EMBL" id="KE123955">
    <property type="protein sequence ID" value="EPB88174.1"/>
    <property type="molecule type" value="Genomic_DNA"/>
</dbReference>
<name>S2JEA5_MUCC1</name>
<dbReference type="InterPro" id="IPR001087">
    <property type="entry name" value="GDSL"/>
</dbReference>
<dbReference type="PANTHER" id="PTHR21325">
    <property type="entry name" value="PHOSPHOLIPASE B, PLB1"/>
    <property type="match status" value="1"/>
</dbReference>
<evidence type="ECO:0008006" key="4">
    <source>
        <dbReference type="Google" id="ProtNLM"/>
    </source>
</evidence>
<dbReference type="SUPFAM" id="SSF52266">
    <property type="entry name" value="SGNH hydrolase"/>
    <property type="match status" value="1"/>
</dbReference>
<reference evidence="3" key="1">
    <citation type="submission" date="2013-05" db="EMBL/GenBank/DDBJ databases">
        <title>The Genome sequence of Mucor circinelloides f. circinelloides 1006PhL.</title>
        <authorList>
            <consortium name="The Broad Institute Genomics Platform"/>
            <person name="Cuomo C."/>
            <person name="Earl A."/>
            <person name="Findley K."/>
            <person name="Lee S.C."/>
            <person name="Walker B."/>
            <person name="Young S."/>
            <person name="Zeng Q."/>
            <person name="Gargeya S."/>
            <person name="Fitzgerald M."/>
            <person name="Haas B."/>
            <person name="Abouelleil A."/>
            <person name="Allen A.W."/>
            <person name="Alvarado L."/>
            <person name="Arachchi H.M."/>
            <person name="Berlin A.M."/>
            <person name="Chapman S.B."/>
            <person name="Gainer-Dewar J."/>
            <person name="Goldberg J."/>
            <person name="Griggs A."/>
            <person name="Gujja S."/>
            <person name="Hansen M."/>
            <person name="Howarth C."/>
            <person name="Imamovic A."/>
            <person name="Ireland A."/>
            <person name="Larimer J."/>
            <person name="McCowan C."/>
            <person name="Murphy C."/>
            <person name="Pearson M."/>
            <person name="Poon T.W."/>
            <person name="Priest M."/>
            <person name="Roberts A."/>
            <person name="Saif S."/>
            <person name="Shea T."/>
            <person name="Sisk P."/>
            <person name="Sykes S."/>
            <person name="Wortman J."/>
            <person name="Nusbaum C."/>
            <person name="Birren B."/>
        </authorList>
    </citation>
    <scope>NUCLEOTIDE SEQUENCE [LARGE SCALE GENOMIC DNA]</scope>
    <source>
        <strain evidence="3">1006PhL</strain>
    </source>
</reference>
<evidence type="ECO:0000256" key="1">
    <source>
        <dbReference type="SAM" id="SignalP"/>
    </source>
</evidence>
<dbReference type="Gene3D" id="3.40.50.1110">
    <property type="entry name" value="SGNH hydrolase"/>
    <property type="match status" value="1"/>
</dbReference>
<dbReference type="VEuPathDB" id="FungiDB:HMPREF1544_05006"/>
<dbReference type="Proteomes" id="UP000014254">
    <property type="component" value="Unassembled WGS sequence"/>
</dbReference>
<dbReference type="InterPro" id="IPR036514">
    <property type="entry name" value="SGNH_hydro_sf"/>
</dbReference>
<sequence>MVFYKIIFALSVTAAASTMALNVASIADCPALPDRNATAKDVTDLRIDDIKVIGGLGDSIMAGFAIMGVDDRVFGARDISLVTEYRGDSYAVGGDPNAITIANFMKRFNPNLQGASVFSHLASVCKEGDCKFPDSVYHPLLDKSNAAQSGAVAMNLDYELDYLIPSMKSYIFSTNYENDWKMITIQIGSNDQCASCGGVIEDHVTPDAYGNYVEAAIERIRTEIPKVVVNLFATFKVSKVFTLSAGQAYCVPNGFFDNTNECACFRSADNLAKMDALSDAYNAKLEAIADKYKGQPNGTFAVMYSPAPIDISSFPIDALSNVDCFHPSLKGHQWIAKAFWDQLFLKRSEKPSILTFDENLSVIALYKYLDLRLY</sequence>
<dbReference type="InterPro" id="IPR038885">
    <property type="entry name" value="PLB1"/>
</dbReference>
<keyword evidence="3" id="KW-1185">Reference proteome</keyword>
<dbReference type="OMA" id="WGVSASI"/>
<feature type="chain" id="PRO_5004497238" description="SGNH hydrolase-type esterase domain-containing protein" evidence="1">
    <location>
        <begin position="21"/>
        <end position="374"/>
    </location>
</feature>
<dbReference type="OrthoDB" id="10265800at2759"/>
<feature type="signal peptide" evidence="1">
    <location>
        <begin position="1"/>
        <end position="20"/>
    </location>
</feature>
<evidence type="ECO:0000313" key="3">
    <source>
        <dbReference type="Proteomes" id="UP000014254"/>
    </source>
</evidence>
<dbReference type="GO" id="GO:0006644">
    <property type="term" value="P:phospholipid metabolic process"/>
    <property type="evidence" value="ECO:0007669"/>
    <property type="project" value="TreeGrafter"/>
</dbReference>
<evidence type="ECO:0000313" key="2">
    <source>
        <dbReference type="EMBL" id="EPB88174.1"/>
    </source>
</evidence>
<dbReference type="AlphaFoldDB" id="S2JEA5"/>
<dbReference type="InParanoid" id="S2JEA5"/>